<dbReference type="EMBL" id="LFYR01000800">
    <property type="protein sequence ID" value="KMZ68942.1"/>
    <property type="molecule type" value="Genomic_DNA"/>
</dbReference>
<protein>
    <submittedName>
        <fullName evidence="2">Uncharacterized protein</fullName>
    </submittedName>
</protein>
<comment type="caution">
    <text evidence="2">The sequence shown here is derived from an EMBL/GenBank/DDBJ whole genome shotgun (WGS) entry which is preliminary data.</text>
</comment>
<feature type="region of interest" description="Disordered" evidence="1">
    <location>
        <begin position="89"/>
        <end position="132"/>
    </location>
</feature>
<dbReference type="AlphaFoldDB" id="A0A0K9PL12"/>
<dbReference type="Proteomes" id="UP000036987">
    <property type="component" value="Unassembled WGS sequence"/>
</dbReference>
<dbReference type="PANTHER" id="PTHR35132">
    <property type="entry name" value="SERINE/ARGININE REPETITIVE MATRIX-LIKE PROTEIN"/>
    <property type="match status" value="1"/>
</dbReference>
<feature type="compositionally biased region" description="Low complexity" evidence="1">
    <location>
        <begin position="194"/>
        <end position="215"/>
    </location>
</feature>
<sequence length="321" mass="34509">MEVIMAAERKSFGSPTSSPEFEFWMVRNPSFPQPTLHSADELFVDGVILPLHLLRLQDDDEPQPMSEKELTSPEISIPTASKRWKDLFRGVSSGDKNPSSSSSSSSPPPHHQQEQKASAMMTRKKNRKSIAAGGGAAAELNINIWPFSRSRSAGNSTSVVLRLFPKNLNKNNNNNNKKKKKTSTGRKVSSAPCSRSNSRGESSSSSSSSKLSNLGRVPARALSGGGGGGGVHVGRSSTIWQVRKTIKKTPQATESPTEAVEDLKSGVELDKNKWTCDGDGDGDDDCDGGDTKLLLGAGDMGDNSNSSSHFNLKALFSRKVY</sequence>
<feature type="region of interest" description="Disordered" evidence="1">
    <location>
        <begin position="164"/>
        <end position="233"/>
    </location>
</feature>
<feature type="compositionally biased region" description="Gly residues" evidence="1">
    <location>
        <begin position="223"/>
        <end position="232"/>
    </location>
</feature>
<keyword evidence="3" id="KW-1185">Reference proteome</keyword>
<feature type="compositionally biased region" description="Low complexity" evidence="1">
    <location>
        <begin position="166"/>
        <end position="175"/>
    </location>
</feature>
<reference evidence="3" key="1">
    <citation type="journal article" date="2016" name="Nature">
        <title>The genome of the seagrass Zostera marina reveals angiosperm adaptation to the sea.</title>
        <authorList>
            <person name="Olsen J.L."/>
            <person name="Rouze P."/>
            <person name="Verhelst B."/>
            <person name="Lin Y.-C."/>
            <person name="Bayer T."/>
            <person name="Collen J."/>
            <person name="Dattolo E."/>
            <person name="De Paoli E."/>
            <person name="Dittami S."/>
            <person name="Maumus F."/>
            <person name="Michel G."/>
            <person name="Kersting A."/>
            <person name="Lauritano C."/>
            <person name="Lohaus R."/>
            <person name="Toepel M."/>
            <person name="Tonon T."/>
            <person name="Vanneste K."/>
            <person name="Amirebrahimi M."/>
            <person name="Brakel J."/>
            <person name="Bostroem C."/>
            <person name="Chovatia M."/>
            <person name="Grimwood J."/>
            <person name="Jenkins J.W."/>
            <person name="Jueterbock A."/>
            <person name="Mraz A."/>
            <person name="Stam W.T."/>
            <person name="Tice H."/>
            <person name="Bornberg-Bauer E."/>
            <person name="Green P.J."/>
            <person name="Pearson G.A."/>
            <person name="Procaccini G."/>
            <person name="Duarte C.M."/>
            <person name="Schmutz J."/>
            <person name="Reusch T.B.H."/>
            <person name="Van de Peer Y."/>
        </authorList>
    </citation>
    <scope>NUCLEOTIDE SEQUENCE [LARGE SCALE GENOMIC DNA]</scope>
    <source>
        <strain evidence="3">cv. Finnish</strain>
    </source>
</reference>
<evidence type="ECO:0000313" key="2">
    <source>
        <dbReference type="EMBL" id="KMZ68942.1"/>
    </source>
</evidence>
<evidence type="ECO:0000313" key="3">
    <source>
        <dbReference type="Proteomes" id="UP000036987"/>
    </source>
</evidence>
<gene>
    <name evidence="2" type="ORF">ZOSMA_225G00090</name>
</gene>
<name>A0A0K9PL12_ZOSMR</name>
<dbReference type="OrthoDB" id="1933735at2759"/>
<proteinExistence type="predicted"/>
<dbReference type="OMA" id="SIKECIP"/>
<evidence type="ECO:0000256" key="1">
    <source>
        <dbReference type="SAM" id="MobiDB-lite"/>
    </source>
</evidence>
<organism evidence="2 3">
    <name type="scientific">Zostera marina</name>
    <name type="common">Eelgrass</name>
    <dbReference type="NCBI Taxonomy" id="29655"/>
    <lineage>
        <taxon>Eukaryota</taxon>
        <taxon>Viridiplantae</taxon>
        <taxon>Streptophyta</taxon>
        <taxon>Embryophyta</taxon>
        <taxon>Tracheophyta</taxon>
        <taxon>Spermatophyta</taxon>
        <taxon>Magnoliopsida</taxon>
        <taxon>Liliopsida</taxon>
        <taxon>Zosteraceae</taxon>
        <taxon>Zostera</taxon>
    </lineage>
</organism>
<dbReference type="PANTHER" id="PTHR35132:SF1">
    <property type="entry name" value="SERINE_ARGININE REPETITIVE MATRIX-LIKE PROTEIN"/>
    <property type="match status" value="1"/>
</dbReference>
<accession>A0A0K9PL12</accession>